<comment type="caution">
    <text evidence="1">The sequence shown here is derived from an EMBL/GenBank/DDBJ whole genome shotgun (WGS) entry which is preliminary data.</text>
</comment>
<sequence length="237" mass="27247">MKETIYTIPLSESLEQDSECPFCYLENKLESEQIDYCLGPAMMEPDHRILSNTKGYCRRHMDQLAGAKRALPFALVLDTRMDEVIQTLEDARGTKKTGKKAGLFAKKEPGASRVAQAAAELTATCLVCERMEHTMSKFFYTFWYLYGKEPDFRKKVLSGKGFCLHHFKEVLNASEKHAGSRREEFLEELTSLELENLKRNKQEVHGFVKQFDYRSDKENWNGPKDAHLICAGKLSKF</sequence>
<dbReference type="RefSeq" id="WP_177677807.1">
    <property type="nucleotide sequence ID" value="NZ_JACRSU010000001.1"/>
</dbReference>
<keyword evidence="2" id="KW-1185">Reference proteome</keyword>
<reference evidence="1" key="1">
    <citation type="submission" date="2020-08" db="EMBL/GenBank/DDBJ databases">
        <title>Genome public.</title>
        <authorList>
            <person name="Liu C."/>
            <person name="Sun Q."/>
        </authorList>
    </citation>
    <scope>NUCLEOTIDE SEQUENCE</scope>
    <source>
        <strain evidence="1">H8</strain>
    </source>
</reference>
<proteinExistence type="predicted"/>
<protein>
    <submittedName>
        <fullName evidence="1">ABC transporter substrate-binding protein</fullName>
    </submittedName>
</protein>
<dbReference type="EMBL" id="JACRSU010000001">
    <property type="protein sequence ID" value="MBC8539909.1"/>
    <property type="molecule type" value="Genomic_DNA"/>
</dbReference>
<dbReference type="Pfam" id="PF19538">
    <property type="entry name" value="DUF6062"/>
    <property type="match status" value="1"/>
</dbReference>
<evidence type="ECO:0000313" key="1">
    <source>
        <dbReference type="EMBL" id="MBC8539909.1"/>
    </source>
</evidence>
<organism evidence="1 2">
    <name type="scientific">Congzhengia minquanensis</name>
    <dbReference type="NCBI Taxonomy" id="2763657"/>
    <lineage>
        <taxon>Bacteria</taxon>
        <taxon>Bacillati</taxon>
        <taxon>Bacillota</taxon>
        <taxon>Clostridia</taxon>
        <taxon>Eubacteriales</taxon>
        <taxon>Oscillospiraceae</taxon>
        <taxon>Congzhengia</taxon>
    </lineage>
</organism>
<dbReference type="InterPro" id="IPR045706">
    <property type="entry name" value="DUF6062"/>
</dbReference>
<dbReference type="AlphaFoldDB" id="A0A926DMF2"/>
<gene>
    <name evidence="1" type="ORF">H8698_02825</name>
</gene>
<evidence type="ECO:0000313" key="2">
    <source>
        <dbReference type="Proteomes" id="UP000611762"/>
    </source>
</evidence>
<name>A0A926DMF2_9FIRM</name>
<dbReference type="Proteomes" id="UP000611762">
    <property type="component" value="Unassembled WGS sequence"/>
</dbReference>
<accession>A0A926DMF2</accession>